<keyword evidence="2" id="KW-1133">Transmembrane helix</keyword>
<evidence type="ECO:0000256" key="2">
    <source>
        <dbReference type="SAM" id="Phobius"/>
    </source>
</evidence>
<keyword evidence="2" id="KW-0812">Transmembrane</keyword>
<gene>
    <name evidence="3" type="ORF">TsFJ059_007904</name>
</gene>
<dbReference type="Proteomes" id="UP000826573">
    <property type="component" value="Unassembled WGS sequence"/>
</dbReference>
<protein>
    <submittedName>
        <fullName evidence="3">Uncharacterized protein</fullName>
    </submittedName>
</protein>
<reference evidence="3 4" key="1">
    <citation type="submission" date="2021-08" db="EMBL/GenBank/DDBJ databases">
        <title>The highly contiguous genome resource for Trichoderma semiorbis FJ059, a fungal antagonistic to plant pathogens.</title>
        <authorList>
            <person name="Liu T."/>
        </authorList>
    </citation>
    <scope>NUCLEOTIDE SEQUENCE [LARGE SCALE GENOMIC DNA]</scope>
    <source>
        <strain evidence="3 4">FJ059</strain>
    </source>
</reference>
<feature type="region of interest" description="Disordered" evidence="1">
    <location>
        <begin position="1"/>
        <end position="25"/>
    </location>
</feature>
<feature type="transmembrane region" description="Helical" evidence="2">
    <location>
        <begin position="67"/>
        <end position="87"/>
    </location>
</feature>
<proteinExistence type="predicted"/>
<evidence type="ECO:0000313" key="3">
    <source>
        <dbReference type="EMBL" id="KAH0525555.1"/>
    </source>
</evidence>
<dbReference type="AlphaFoldDB" id="A0A9P8HKJ9"/>
<feature type="transmembrane region" description="Helical" evidence="2">
    <location>
        <begin position="132"/>
        <end position="154"/>
    </location>
</feature>
<keyword evidence="2" id="KW-0472">Membrane</keyword>
<comment type="caution">
    <text evidence="3">The sequence shown here is derived from an EMBL/GenBank/DDBJ whole genome shotgun (WGS) entry which is preliminary data.</text>
</comment>
<feature type="compositionally biased region" description="Polar residues" evidence="1">
    <location>
        <begin position="1"/>
        <end position="17"/>
    </location>
</feature>
<name>A0A9P8HKJ9_9HYPO</name>
<evidence type="ECO:0000313" key="4">
    <source>
        <dbReference type="Proteomes" id="UP000826573"/>
    </source>
</evidence>
<feature type="transmembrane region" description="Helical" evidence="2">
    <location>
        <begin position="198"/>
        <end position="221"/>
    </location>
</feature>
<feature type="transmembrane region" description="Helical" evidence="2">
    <location>
        <begin position="93"/>
        <end position="112"/>
    </location>
</feature>
<organism evidence="3 4">
    <name type="scientific">Trichoderma semiorbis</name>
    <dbReference type="NCBI Taxonomy" id="1491008"/>
    <lineage>
        <taxon>Eukaryota</taxon>
        <taxon>Fungi</taxon>
        <taxon>Dikarya</taxon>
        <taxon>Ascomycota</taxon>
        <taxon>Pezizomycotina</taxon>
        <taxon>Sordariomycetes</taxon>
        <taxon>Hypocreomycetidae</taxon>
        <taxon>Hypocreales</taxon>
        <taxon>Hypocreaceae</taxon>
        <taxon>Trichoderma</taxon>
    </lineage>
</organism>
<evidence type="ECO:0000256" key="1">
    <source>
        <dbReference type="SAM" id="MobiDB-lite"/>
    </source>
</evidence>
<keyword evidence="4" id="KW-1185">Reference proteome</keyword>
<sequence length="282" mass="30150">MASQETPQVTEKTTQNTAAPVPVPAPTHSLPQELVAAGYQPYYQPYLGQQPVLPLPEETKKAAFTRVGFHAAGVLLGAIGLGLSLASLQNGNISGAIAAAPSAGIAMLWSLAEVITRAVRKFKKGIHPGAHVGMCLILWMLSSIMGGILCTYVALNPYQDDDEDCGTYTYSDSNGNLHTVSGSDSCDPYRDTYPRGKVLGAAVITCIIFGLYFGLFIDACINTHRRNVAARRPIMMIAQPQNWPAATQGWQPMQNDASTEAVQMQPPAATQGPAIREFYAPA</sequence>
<dbReference type="EMBL" id="JAIMJC010000005">
    <property type="protein sequence ID" value="KAH0525555.1"/>
    <property type="molecule type" value="Genomic_DNA"/>
</dbReference>
<accession>A0A9P8HKJ9</accession>